<dbReference type="InterPro" id="IPR036291">
    <property type="entry name" value="NAD(P)-bd_dom_sf"/>
</dbReference>
<dbReference type="Gene3D" id="3.30.360.10">
    <property type="entry name" value="Dihydrodipicolinate Reductase, domain 2"/>
    <property type="match status" value="1"/>
</dbReference>
<evidence type="ECO:0000256" key="2">
    <source>
        <dbReference type="ARBA" id="ARBA00022571"/>
    </source>
</evidence>
<keyword evidence="5 6" id="KW-0560">Oxidoreductase</keyword>
<dbReference type="SUPFAM" id="SSF51735">
    <property type="entry name" value="NAD(P)-binding Rossmann-fold domains"/>
    <property type="match status" value="1"/>
</dbReference>
<evidence type="ECO:0000259" key="7">
    <source>
        <dbReference type="SMART" id="SM00859"/>
    </source>
</evidence>
<keyword evidence="1 6" id="KW-0963">Cytoplasm</keyword>
<dbReference type="EMBL" id="QFQZ01000005">
    <property type="protein sequence ID" value="PZR36624.1"/>
    <property type="molecule type" value="Genomic_DNA"/>
</dbReference>
<feature type="active site" evidence="6">
    <location>
        <position position="118"/>
    </location>
</feature>
<dbReference type="EC" id="1.2.1.38" evidence="6"/>
<keyword evidence="2 6" id="KW-0055">Arginine biosynthesis</keyword>
<dbReference type="InterPro" id="IPR010136">
    <property type="entry name" value="AGPR_type-2"/>
</dbReference>
<comment type="function">
    <text evidence="6">Catalyzes the NADPH-dependent reduction of N-acetyl-5-glutamyl phosphate to yield N-acetyl-L-glutamate 5-semialdehyde.</text>
</comment>
<dbReference type="HAMAP" id="MF_01110">
    <property type="entry name" value="ArgC_type2"/>
    <property type="match status" value="1"/>
</dbReference>
<dbReference type="AlphaFoldDB" id="A0A2W5X6U2"/>
<evidence type="ECO:0000256" key="4">
    <source>
        <dbReference type="ARBA" id="ARBA00022857"/>
    </source>
</evidence>
<dbReference type="GO" id="GO:0006526">
    <property type="term" value="P:L-arginine biosynthetic process"/>
    <property type="evidence" value="ECO:0007669"/>
    <property type="project" value="UniProtKB-UniRule"/>
</dbReference>
<organism evidence="8 9">
    <name type="scientific">Caulobacter segnis</name>
    <dbReference type="NCBI Taxonomy" id="88688"/>
    <lineage>
        <taxon>Bacteria</taxon>
        <taxon>Pseudomonadati</taxon>
        <taxon>Pseudomonadota</taxon>
        <taxon>Alphaproteobacteria</taxon>
        <taxon>Caulobacterales</taxon>
        <taxon>Caulobacteraceae</taxon>
        <taxon>Caulobacter</taxon>
    </lineage>
</organism>
<evidence type="ECO:0000256" key="1">
    <source>
        <dbReference type="ARBA" id="ARBA00022490"/>
    </source>
</evidence>
<gene>
    <name evidence="6 8" type="primary">argC</name>
    <name evidence="8" type="ORF">DI526_02640</name>
</gene>
<accession>A0A2W5X6U2</accession>
<comment type="pathway">
    <text evidence="6">Amino-acid biosynthesis; L-arginine biosynthesis; N(2)-acetyl-L-ornithine from L-glutamate: step 3/4.</text>
</comment>
<name>A0A2W5X6U2_9CAUL</name>
<evidence type="ECO:0000256" key="5">
    <source>
        <dbReference type="ARBA" id="ARBA00023002"/>
    </source>
</evidence>
<dbReference type="GO" id="GO:0003942">
    <property type="term" value="F:N-acetyl-gamma-glutamyl-phosphate reductase activity"/>
    <property type="evidence" value="ECO:0007669"/>
    <property type="project" value="UniProtKB-UniRule"/>
</dbReference>
<dbReference type="PANTHER" id="PTHR32338">
    <property type="entry name" value="N-ACETYL-GAMMA-GLUTAMYL-PHOSPHATE REDUCTASE, CHLOROPLASTIC-RELATED-RELATED"/>
    <property type="match status" value="1"/>
</dbReference>
<feature type="domain" description="Semialdehyde dehydrogenase NAD-binding" evidence="7">
    <location>
        <begin position="6"/>
        <end position="107"/>
    </location>
</feature>
<evidence type="ECO:0000256" key="3">
    <source>
        <dbReference type="ARBA" id="ARBA00022605"/>
    </source>
</evidence>
<evidence type="ECO:0000256" key="6">
    <source>
        <dbReference type="HAMAP-Rule" id="MF_01110"/>
    </source>
</evidence>
<dbReference type="UniPathway" id="UPA00068">
    <property type="reaction ID" value="UER00108"/>
</dbReference>
<dbReference type="InterPro" id="IPR058924">
    <property type="entry name" value="AGPR_dimerisation_dom"/>
</dbReference>
<dbReference type="Gene3D" id="3.40.50.720">
    <property type="entry name" value="NAD(P)-binding Rossmann-like Domain"/>
    <property type="match status" value="1"/>
</dbReference>
<comment type="caution">
    <text evidence="8">The sequence shown here is derived from an EMBL/GenBank/DDBJ whole genome shotgun (WGS) entry which is preliminary data.</text>
</comment>
<dbReference type="SUPFAM" id="SSF55347">
    <property type="entry name" value="Glyceraldehyde-3-phosphate dehydrogenase-like, C-terminal domain"/>
    <property type="match status" value="1"/>
</dbReference>
<dbReference type="RefSeq" id="WP_304273784.1">
    <property type="nucleotide sequence ID" value="NZ_QFQZ01000005.1"/>
</dbReference>
<dbReference type="SMART" id="SM00859">
    <property type="entry name" value="Semialdhyde_dh"/>
    <property type="match status" value="1"/>
</dbReference>
<comment type="similarity">
    <text evidence="6">Belongs to the NAGSA dehydrogenase family. Type 2 subfamily.</text>
</comment>
<sequence>MASAPKVFIDGEAGTTGLQIRERLLARTDLQLISIDPDKRKDADARAEMLNSADAVILCLPDDAAKEAVSLVSNPDTVIIDASTAYRTAEDWTYGFAELDGEQRGKIAKSKRISNPGCYPTGAIALTRPLVSAGILPAELPVSYNAVSGYTGGGKAMIAQFEDESALNHTRAPYFIYGLSLSHKHVPEMQKHGGLLTRPIFAPAVGRYAQGMIVELPLHLSSLNGAALADIHAALDKHYKGERFIEVASLDEAKALTTLDPEGLNGTNSLKLFVFGSDTSGQARLVALLDNLGKGASGAAVQNLNIALGLEEDAGL</sequence>
<dbReference type="Proteomes" id="UP000249393">
    <property type="component" value="Unassembled WGS sequence"/>
</dbReference>
<reference evidence="8 9" key="1">
    <citation type="submission" date="2017-08" db="EMBL/GenBank/DDBJ databases">
        <title>Infants hospitalized years apart are colonized by the same room-sourced microbial strains.</title>
        <authorList>
            <person name="Brooks B."/>
            <person name="Olm M.R."/>
            <person name="Firek B.A."/>
            <person name="Baker R."/>
            <person name="Thomas B.C."/>
            <person name="Morowitz M.J."/>
            <person name="Banfield J.F."/>
        </authorList>
    </citation>
    <scope>NUCLEOTIDE SEQUENCE [LARGE SCALE GENOMIC DNA]</scope>
    <source>
        <strain evidence="8">S2_003_000_R2_4</strain>
    </source>
</reference>
<dbReference type="Pfam" id="PF01118">
    <property type="entry name" value="Semialdhyde_dh"/>
    <property type="match status" value="1"/>
</dbReference>
<evidence type="ECO:0000313" key="8">
    <source>
        <dbReference type="EMBL" id="PZR36624.1"/>
    </source>
</evidence>
<keyword evidence="4 6" id="KW-0521">NADP</keyword>
<dbReference type="PANTHER" id="PTHR32338:SF10">
    <property type="entry name" value="N-ACETYL-GAMMA-GLUTAMYL-PHOSPHATE REDUCTASE, CHLOROPLASTIC-RELATED"/>
    <property type="match status" value="1"/>
</dbReference>
<dbReference type="GO" id="GO:0005737">
    <property type="term" value="C:cytoplasm"/>
    <property type="evidence" value="ECO:0007669"/>
    <property type="project" value="UniProtKB-SubCell"/>
</dbReference>
<dbReference type="GO" id="GO:0051287">
    <property type="term" value="F:NAD binding"/>
    <property type="evidence" value="ECO:0007669"/>
    <property type="project" value="InterPro"/>
</dbReference>
<dbReference type="InterPro" id="IPR000534">
    <property type="entry name" value="Semialdehyde_DH_NAD-bd"/>
</dbReference>
<dbReference type="InterPro" id="IPR050085">
    <property type="entry name" value="AGPR"/>
</dbReference>
<evidence type="ECO:0000313" key="9">
    <source>
        <dbReference type="Proteomes" id="UP000249393"/>
    </source>
</evidence>
<dbReference type="CDD" id="cd23935">
    <property type="entry name" value="AGPR_2_C"/>
    <property type="match status" value="1"/>
</dbReference>
<comment type="subcellular location">
    <subcellularLocation>
        <location evidence="6">Cytoplasm</location>
    </subcellularLocation>
</comment>
<dbReference type="Pfam" id="PF22698">
    <property type="entry name" value="Semialdhyde_dhC_1"/>
    <property type="match status" value="1"/>
</dbReference>
<dbReference type="NCBIfam" id="TIGR01851">
    <property type="entry name" value="argC_other"/>
    <property type="match status" value="1"/>
</dbReference>
<keyword evidence="3 6" id="KW-0028">Amino-acid biosynthesis</keyword>
<proteinExistence type="inferred from homology"/>
<comment type="catalytic activity">
    <reaction evidence="6">
        <text>N-acetyl-L-glutamate 5-semialdehyde + phosphate + NADP(+) = N-acetyl-L-glutamyl 5-phosphate + NADPH + H(+)</text>
        <dbReference type="Rhea" id="RHEA:21588"/>
        <dbReference type="ChEBI" id="CHEBI:15378"/>
        <dbReference type="ChEBI" id="CHEBI:29123"/>
        <dbReference type="ChEBI" id="CHEBI:43474"/>
        <dbReference type="ChEBI" id="CHEBI:57783"/>
        <dbReference type="ChEBI" id="CHEBI:57936"/>
        <dbReference type="ChEBI" id="CHEBI:58349"/>
        <dbReference type="EC" id="1.2.1.38"/>
    </reaction>
</comment>
<protein>
    <recommendedName>
        <fullName evidence="6">N-acetyl-gamma-glutamyl-phosphate reductase</fullName>
        <shortName evidence="6">AGPR</shortName>
        <ecNumber evidence="6">1.2.1.38</ecNumber>
    </recommendedName>
    <alternativeName>
        <fullName evidence="6">N-acetyl-glutamate semialdehyde dehydrogenase</fullName>
        <shortName evidence="6">NAGSA dehydrogenase</shortName>
    </alternativeName>
</protein>
<dbReference type="CDD" id="cd17896">
    <property type="entry name" value="AGPR_2_N"/>
    <property type="match status" value="1"/>
</dbReference>